<dbReference type="PROSITE" id="PS50893">
    <property type="entry name" value="ABC_TRANSPORTER_2"/>
    <property type="match status" value="1"/>
</dbReference>
<keyword evidence="1" id="KW-0813">Transport</keyword>
<dbReference type="InterPro" id="IPR027417">
    <property type="entry name" value="P-loop_NTPase"/>
</dbReference>
<dbReference type="InterPro" id="IPR050093">
    <property type="entry name" value="ABC_SmlMolc_Importer"/>
</dbReference>
<dbReference type="PANTHER" id="PTHR42781">
    <property type="entry name" value="SPERMIDINE/PUTRESCINE IMPORT ATP-BINDING PROTEIN POTA"/>
    <property type="match status" value="1"/>
</dbReference>
<dbReference type="GO" id="GO:0005524">
    <property type="term" value="F:ATP binding"/>
    <property type="evidence" value="ECO:0007669"/>
    <property type="project" value="UniProtKB-KW"/>
</dbReference>
<keyword evidence="3 6" id="KW-0067">ATP-binding</keyword>
<sequence>MALPSLEVDLNLGRADGQRLPVRFLLEGEGAILGVAGPSGSGKSTLLRTIVGLKAASGRIVVDGIPWSDALGGKERPLEERSVSYLPQTPCLFSHMNVRQNLLFALSLVKNTGRSPWLSILFGGRKKSLSEIVLRIAERFDIVDLMERKIGGLSGGQGMKVSLARCFLKPARVYLLDEPLSGIDPAGRQFLYGLLPELVREARAQALWVTHAPEELAPVLAGIAVFPPEGEEFVVERTPKRRSRPRGMPFGPRLSGERVGEKS</sequence>
<organism evidence="6 7">
    <name type="scientific">Leptospirillum ferriphilum YSK</name>
    <dbReference type="NCBI Taxonomy" id="1441628"/>
    <lineage>
        <taxon>Bacteria</taxon>
        <taxon>Pseudomonadati</taxon>
        <taxon>Nitrospirota</taxon>
        <taxon>Nitrospiria</taxon>
        <taxon>Nitrospirales</taxon>
        <taxon>Nitrospiraceae</taxon>
        <taxon>Leptospirillum</taxon>
    </lineage>
</organism>
<dbReference type="EMBL" id="CP007243">
    <property type="protein sequence ID" value="AIA30817.1"/>
    <property type="molecule type" value="Genomic_DNA"/>
</dbReference>
<evidence type="ECO:0000256" key="3">
    <source>
        <dbReference type="ARBA" id="ARBA00022840"/>
    </source>
</evidence>
<dbReference type="KEGG" id="lfp:Y981_08910"/>
<feature type="domain" description="ABC transporter" evidence="5">
    <location>
        <begin position="3"/>
        <end position="254"/>
    </location>
</feature>
<reference evidence="6 7" key="2">
    <citation type="journal article" date="2015" name="Biomed. Res. Int.">
        <title>Effects of Arsenite Resistance on the Growth and Functional Gene Expression of Leptospirillum ferriphilum and Acidithiobacillus thiooxidans in Pure Culture and Coculture.</title>
        <authorList>
            <person name="Jiang H."/>
            <person name="Liang Y."/>
            <person name="Yin H."/>
            <person name="Xiao Y."/>
            <person name="Guo X."/>
            <person name="Xu Y."/>
            <person name="Hu Q."/>
            <person name="Liu H."/>
            <person name="Liu X."/>
        </authorList>
    </citation>
    <scope>NUCLEOTIDE SEQUENCE [LARGE SCALE GENOMIC DNA]</scope>
    <source>
        <strain evidence="6 7">YSK</strain>
    </source>
</reference>
<gene>
    <name evidence="6" type="primary">thiQ</name>
    <name evidence="6" type="ORF">Y981_08910</name>
</gene>
<dbReference type="Gene3D" id="3.40.50.300">
    <property type="entry name" value="P-loop containing nucleotide triphosphate hydrolases"/>
    <property type="match status" value="1"/>
</dbReference>
<dbReference type="Proteomes" id="UP000027059">
    <property type="component" value="Chromosome"/>
</dbReference>
<dbReference type="SUPFAM" id="SSF52540">
    <property type="entry name" value="P-loop containing nucleoside triphosphate hydrolases"/>
    <property type="match status" value="1"/>
</dbReference>
<evidence type="ECO:0000313" key="7">
    <source>
        <dbReference type="Proteomes" id="UP000027059"/>
    </source>
</evidence>
<name>A0A059Y040_9BACT</name>
<dbReference type="InterPro" id="IPR003439">
    <property type="entry name" value="ABC_transporter-like_ATP-bd"/>
</dbReference>
<evidence type="ECO:0000313" key="6">
    <source>
        <dbReference type="EMBL" id="AIA30817.1"/>
    </source>
</evidence>
<evidence type="ECO:0000256" key="1">
    <source>
        <dbReference type="ARBA" id="ARBA00022448"/>
    </source>
</evidence>
<dbReference type="HOGENOM" id="CLU_000604_1_22_0"/>
<accession>A0A059Y040</accession>
<dbReference type="OrthoDB" id="9802264at2"/>
<evidence type="ECO:0000256" key="4">
    <source>
        <dbReference type="SAM" id="MobiDB-lite"/>
    </source>
</evidence>
<keyword evidence="2" id="KW-0547">Nucleotide-binding</keyword>
<proteinExistence type="predicted"/>
<evidence type="ECO:0000259" key="5">
    <source>
        <dbReference type="PROSITE" id="PS50893"/>
    </source>
</evidence>
<dbReference type="SMART" id="SM00382">
    <property type="entry name" value="AAA"/>
    <property type="match status" value="1"/>
</dbReference>
<dbReference type="GO" id="GO:0016887">
    <property type="term" value="F:ATP hydrolysis activity"/>
    <property type="evidence" value="ECO:0007669"/>
    <property type="project" value="InterPro"/>
</dbReference>
<feature type="region of interest" description="Disordered" evidence="4">
    <location>
        <begin position="236"/>
        <end position="263"/>
    </location>
</feature>
<reference evidence="7" key="1">
    <citation type="submission" date="2014-02" db="EMBL/GenBank/DDBJ databases">
        <title>Complete genome sequence and comparative genomic analysis of the nitrogen-fixing bacterium Leptospirillum ferriphilum YSK.</title>
        <authorList>
            <person name="Guo X."/>
            <person name="Yin H."/>
            <person name="Liang Y."/>
            <person name="Hu Q."/>
            <person name="Ma L."/>
            <person name="Xiao Y."/>
            <person name="Zhang X."/>
            <person name="Qiu G."/>
            <person name="Liu X."/>
        </authorList>
    </citation>
    <scope>NUCLEOTIDE SEQUENCE [LARGE SCALE GENOMIC DNA]</scope>
    <source>
        <strain evidence="7">YSK</strain>
    </source>
</reference>
<dbReference type="InterPro" id="IPR003593">
    <property type="entry name" value="AAA+_ATPase"/>
</dbReference>
<dbReference type="Pfam" id="PF00005">
    <property type="entry name" value="ABC_tran"/>
    <property type="match status" value="1"/>
</dbReference>
<dbReference type="AlphaFoldDB" id="A0A059Y040"/>
<protein>
    <submittedName>
        <fullName evidence="6">Thiamine ABC transporter ATP-binding protein</fullName>
    </submittedName>
</protein>
<keyword evidence="7" id="KW-1185">Reference proteome</keyword>
<dbReference type="RefSeq" id="WP_051613851.1">
    <property type="nucleotide sequence ID" value="NZ_CP007243.1"/>
</dbReference>
<dbReference type="PANTHER" id="PTHR42781:SF4">
    <property type="entry name" value="SPERMIDINE_PUTRESCINE IMPORT ATP-BINDING PROTEIN POTA"/>
    <property type="match status" value="1"/>
</dbReference>
<evidence type="ECO:0000256" key="2">
    <source>
        <dbReference type="ARBA" id="ARBA00022741"/>
    </source>
</evidence>